<proteinExistence type="predicted"/>
<feature type="non-terminal residue" evidence="1">
    <location>
        <position position="1"/>
    </location>
</feature>
<evidence type="ECO:0000313" key="1">
    <source>
        <dbReference type="EMBL" id="SVD88577.1"/>
    </source>
</evidence>
<protein>
    <submittedName>
        <fullName evidence="1">Uncharacterized protein</fullName>
    </submittedName>
</protein>
<dbReference type="EMBL" id="UINC01179740">
    <property type="protein sequence ID" value="SVD88577.1"/>
    <property type="molecule type" value="Genomic_DNA"/>
</dbReference>
<sequence>MKDIQEKIKLFCENNKLNSPVEHRVLDTMSELG</sequence>
<accession>A0A382YZ73</accession>
<dbReference type="AlphaFoldDB" id="A0A382YZ73"/>
<feature type="non-terminal residue" evidence="1">
    <location>
        <position position="33"/>
    </location>
</feature>
<name>A0A382YZ73_9ZZZZ</name>
<gene>
    <name evidence="1" type="ORF">METZ01_LOCUS441431</name>
</gene>
<reference evidence="1" key="1">
    <citation type="submission" date="2018-05" db="EMBL/GenBank/DDBJ databases">
        <authorList>
            <person name="Lanie J.A."/>
            <person name="Ng W.-L."/>
            <person name="Kazmierczak K.M."/>
            <person name="Andrzejewski T.M."/>
            <person name="Davidsen T.M."/>
            <person name="Wayne K.J."/>
            <person name="Tettelin H."/>
            <person name="Glass J.I."/>
            <person name="Rusch D."/>
            <person name="Podicherti R."/>
            <person name="Tsui H.-C.T."/>
            <person name="Winkler M.E."/>
        </authorList>
    </citation>
    <scope>NUCLEOTIDE SEQUENCE</scope>
</reference>
<organism evidence="1">
    <name type="scientific">marine metagenome</name>
    <dbReference type="NCBI Taxonomy" id="408172"/>
    <lineage>
        <taxon>unclassified sequences</taxon>
        <taxon>metagenomes</taxon>
        <taxon>ecological metagenomes</taxon>
    </lineage>
</organism>